<dbReference type="GO" id="GO:0033644">
    <property type="term" value="C:host cell membrane"/>
    <property type="evidence" value="ECO:0007669"/>
    <property type="project" value="UniProtKB-SubCell"/>
</dbReference>
<feature type="domain" description="Translocator protein BipB-like C-terminal" evidence="7">
    <location>
        <begin position="105"/>
        <end position="286"/>
    </location>
</feature>
<evidence type="ECO:0000256" key="4">
    <source>
        <dbReference type="ARBA" id="ARBA00035640"/>
    </source>
</evidence>
<keyword evidence="5" id="KW-0175">Coiled coil</keyword>
<accession>A0AA37WK91</accession>
<sequence length="468" mass="51454">MAIDNNTRPVTLAMPIVSDFSRTVTESLLVAQKEQALIPLKEKKQQENQLNGLKNTPSVELDPPEVSTSSGEFYDTIIIALSRLSGLLGDMADSTLIDLQFNREEIKRLLKEKLLNAEASEKRRVEQEKAEERAIKRENELGFWSKVADFAFGAFEYVTGLATMVKGVFTLNPADIAAGASLAVAGLLEMSAAFLEEGATKDNLKMAANTFMGVGLALSFVGSGPMVAFMIKGVEKALKSGGKKLIQEAAEKASKEVSEKAMDDIAKTAMKEASKQAAKGLKSQMYNLTLEVFSRGTTKTLKSGMNKHLDEYAEVFMKTVAKETTKRGFGEVSEEMAKKATQNMLKNLKKELQDNVQKLSDSTKVFRNLGKAALAKEALVQSHNIHAAVVQEEFDARKADLEKEKDILLANLEEITHTQEWVNNLIKLLQEHWTRAVTGPVEEAMKVLNSSIQDRGNTSKRIAASFSV</sequence>
<dbReference type="InterPro" id="IPR006972">
    <property type="entry name" value="BipB-like_C"/>
</dbReference>
<keyword evidence="2" id="KW-1043">Host membrane</keyword>
<gene>
    <name evidence="8" type="ORF">GCM10007877_03770</name>
</gene>
<feature type="transmembrane region" description="Helical" evidence="6">
    <location>
        <begin position="211"/>
        <end position="231"/>
    </location>
</feature>
<feature type="coiled-coil region" evidence="5">
    <location>
        <begin position="391"/>
        <end position="418"/>
    </location>
</feature>
<protein>
    <recommendedName>
        <fullName evidence="7">Translocator protein BipB-like C-terminal domain-containing protein</fullName>
    </recommendedName>
</protein>
<name>A0AA37WK91_9GAMM</name>
<comment type="subcellular location">
    <subcellularLocation>
        <location evidence="1">Host membrane</location>
        <topology evidence="1">Multi-pass membrane protein</topology>
    </subcellularLocation>
</comment>
<evidence type="ECO:0000256" key="1">
    <source>
        <dbReference type="ARBA" id="ARBA00004301"/>
    </source>
</evidence>
<dbReference type="Proteomes" id="UP001156870">
    <property type="component" value="Unassembled WGS sequence"/>
</dbReference>
<evidence type="ECO:0000256" key="3">
    <source>
        <dbReference type="ARBA" id="ARBA00023026"/>
    </source>
</evidence>
<keyword evidence="6" id="KW-0472">Membrane</keyword>
<keyword evidence="6" id="KW-0812">Transmembrane</keyword>
<reference evidence="8 9" key="1">
    <citation type="journal article" date="2014" name="Int. J. Syst. Evol. Microbiol.">
        <title>Complete genome sequence of Corynebacterium casei LMG S-19264T (=DSM 44701T), isolated from a smear-ripened cheese.</title>
        <authorList>
            <consortium name="US DOE Joint Genome Institute (JGI-PGF)"/>
            <person name="Walter F."/>
            <person name="Albersmeier A."/>
            <person name="Kalinowski J."/>
            <person name="Ruckert C."/>
        </authorList>
    </citation>
    <scope>NUCLEOTIDE SEQUENCE [LARGE SCALE GENOMIC DNA]</scope>
    <source>
        <strain evidence="8 9">NBRC 110095</strain>
    </source>
</reference>
<keyword evidence="3" id="KW-0843">Virulence</keyword>
<keyword evidence="6" id="KW-1133">Transmembrane helix</keyword>
<comment type="caution">
    <text evidence="8">The sequence shown here is derived from an EMBL/GenBank/DDBJ whole genome shotgun (WGS) entry which is preliminary data.</text>
</comment>
<organism evidence="8 9">
    <name type="scientific">Marinibactrum halimedae</name>
    <dbReference type="NCBI Taxonomy" id="1444977"/>
    <lineage>
        <taxon>Bacteria</taxon>
        <taxon>Pseudomonadati</taxon>
        <taxon>Pseudomonadota</taxon>
        <taxon>Gammaproteobacteria</taxon>
        <taxon>Cellvibrionales</taxon>
        <taxon>Cellvibrionaceae</taxon>
        <taxon>Marinibactrum</taxon>
    </lineage>
</organism>
<proteinExistence type="inferred from homology"/>
<evidence type="ECO:0000259" key="7">
    <source>
        <dbReference type="Pfam" id="PF04888"/>
    </source>
</evidence>
<dbReference type="Pfam" id="PF04888">
    <property type="entry name" value="SseC"/>
    <property type="match status" value="1"/>
</dbReference>
<feature type="coiled-coil region" evidence="5">
    <location>
        <begin position="103"/>
        <end position="131"/>
    </location>
</feature>
<dbReference type="RefSeq" id="WP_232593657.1">
    <property type="nucleotide sequence ID" value="NZ_BSPD01000017.1"/>
</dbReference>
<dbReference type="EMBL" id="BSPD01000017">
    <property type="protein sequence ID" value="GLS24663.1"/>
    <property type="molecule type" value="Genomic_DNA"/>
</dbReference>
<evidence type="ECO:0000313" key="9">
    <source>
        <dbReference type="Proteomes" id="UP001156870"/>
    </source>
</evidence>
<dbReference type="AlphaFoldDB" id="A0AA37WK91"/>
<comment type="similarity">
    <text evidence="4">Belongs to the SctE/SipB/YopB family.</text>
</comment>
<keyword evidence="9" id="KW-1185">Reference proteome</keyword>
<evidence type="ECO:0000256" key="5">
    <source>
        <dbReference type="SAM" id="Coils"/>
    </source>
</evidence>
<evidence type="ECO:0000313" key="8">
    <source>
        <dbReference type="EMBL" id="GLS24663.1"/>
    </source>
</evidence>
<evidence type="ECO:0000256" key="6">
    <source>
        <dbReference type="SAM" id="Phobius"/>
    </source>
</evidence>
<evidence type="ECO:0000256" key="2">
    <source>
        <dbReference type="ARBA" id="ARBA00022870"/>
    </source>
</evidence>